<dbReference type="PANTHER" id="PTHR47791:SF2">
    <property type="entry name" value="ENDO MANNANASE, GH76 FAMILY (EUROFUNG)"/>
    <property type="match status" value="1"/>
</dbReference>
<dbReference type="InterPro" id="IPR005198">
    <property type="entry name" value="Glyco_hydro_76"/>
</dbReference>
<dbReference type="EMBL" id="CP003002">
    <property type="protein sequence ID" value="AEO53108.1"/>
    <property type="molecule type" value="Genomic_DNA"/>
</dbReference>
<keyword evidence="3" id="KW-0378">Hydrolase</keyword>
<evidence type="ECO:0000256" key="1">
    <source>
        <dbReference type="SAM" id="MobiDB-lite"/>
    </source>
</evidence>
<feature type="chain" id="PRO_5003435849" evidence="2">
    <location>
        <begin position="18"/>
        <end position="628"/>
    </location>
</feature>
<dbReference type="VEuPathDB" id="FungiDB:MYCTH_2294006"/>
<dbReference type="KEGG" id="mtm:MYCTH_2294006"/>
<gene>
    <name evidence="3" type="ORF">MYCTH_2294006</name>
</gene>
<dbReference type="eggNOG" id="ENOG502QTTU">
    <property type="taxonomic scope" value="Eukaryota"/>
</dbReference>
<dbReference type="SUPFAM" id="SSF48208">
    <property type="entry name" value="Six-hairpin glycosidases"/>
    <property type="match status" value="1"/>
</dbReference>
<reference evidence="3 4" key="1">
    <citation type="journal article" date="2011" name="Nat. Biotechnol.">
        <title>Comparative genomic analysis of the thermophilic biomass-degrading fungi Myceliophthora thermophila and Thielavia terrestris.</title>
        <authorList>
            <person name="Berka R.M."/>
            <person name="Grigoriev I.V."/>
            <person name="Otillar R."/>
            <person name="Salamov A."/>
            <person name="Grimwood J."/>
            <person name="Reid I."/>
            <person name="Ishmael N."/>
            <person name="John T."/>
            <person name="Darmond C."/>
            <person name="Moisan M.-C."/>
            <person name="Henrissat B."/>
            <person name="Coutinho P.M."/>
            <person name="Lombard V."/>
            <person name="Natvig D.O."/>
            <person name="Lindquist E."/>
            <person name="Schmutz J."/>
            <person name="Lucas S."/>
            <person name="Harris P."/>
            <person name="Powlowski J."/>
            <person name="Bellemare A."/>
            <person name="Taylor D."/>
            <person name="Butler G."/>
            <person name="de Vries R.P."/>
            <person name="Allijn I.E."/>
            <person name="van den Brink J."/>
            <person name="Ushinsky S."/>
            <person name="Storms R."/>
            <person name="Powell A.J."/>
            <person name="Paulsen I.T."/>
            <person name="Elbourne L.D.H."/>
            <person name="Baker S.E."/>
            <person name="Magnuson J."/>
            <person name="LaBoissiere S."/>
            <person name="Clutterbuck A.J."/>
            <person name="Martinez D."/>
            <person name="Wogulis M."/>
            <person name="de Leon A.L."/>
            <person name="Rey M.W."/>
            <person name="Tsang A."/>
        </authorList>
    </citation>
    <scope>NUCLEOTIDE SEQUENCE [LARGE SCALE GENOMIC DNA]</scope>
    <source>
        <strain evidence="4">ATCC 42464 / BCRC 31852 / DSM 1799</strain>
    </source>
</reference>
<dbReference type="InterPro" id="IPR008928">
    <property type="entry name" value="6-hairpin_glycosidase_sf"/>
</dbReference>
<organism evidence="3 4">
    <name type="scientific">Thermothelomyces thermophilus (strain ATCC 42464 / BCRC 31852 / DSM 1799)</name>
    <name type="common">Sporotrichum thermophile</name>
    <dbReference type="NCBI Taxonomy" id="573729"/>
    <lineage>
        <taxon>Eukaryota</taxon>
        <taxon>Fungi</taxon>
        <taxon>Dikarya</taxon>
        <taxon>Ascomycota</taxon>
        <taxon>Pezizomycotina</taxon>
        <taxon>Sordariomycetes</taxon>
        <taxon>Sordariomycetidae</taxon>
        <taxon>Sordariales</taxon>
        <taxon>Chaetomiaceae</taxon>
        <taxon>Thermothelomyces</taxon>
    </lineage>
</organism>
<feature type="signal peptide" evidence="2">
    <location>
        <begin position="1"/>
        <end position="17"/>
    </location>
</feature>
<dbReference type="PANTHER" id="PTHR47791">
    <property type="entry name" value="MEIOTICALLY UP-REGULATED GENE 191 PROTEIN"/>
    <property type="match status" value="1"/>
</dbReference>
<dbReference type="Gene3D" id="1.50.10.20">
    <property type="match status" value="1"/>
</dbReference>
<evidence type="ECO:0000313" key="3">
    <source>
        <dbReference type="EMBL" id="AEO53108.1"/>
    </source>
</evidence>
<feature type="region of interest" description="Disordered" evidence="1">
    <location>
        <begin position="557"/>
        <end position="607"/>
    </location>
</feature>
<proteinExistence type="predicted"/>
<accession>G2PZN3</accession>
<name>G2PZN3_THET4</name>
<feature type="compositionally biased region" description="Gly residues" evidence="1">
    <location>
        <begin position="563"/>
        <end position="575"/>
    </location>
</feature>
<evidence type="ECO:0000313" key="4">
    <source>
        <dbReference type="Proteomes" id="UP000007322"/>
    </source>
</evidence>
<dbReference type="OrthoDB" id="4104179at2759"/>
<dbReference type="InterPro" id="IPR053169">
    <property type="entry name" value="MUG_Protein"/>
</dbReference>
<keyword evidence="4" id="KW-1185">Reference proteome</keyword>
<protein>
    <submittedName>
        <fullName evidence="3">Glycoside hydrolase family 76 protein</fullName>
    </submittedName>
</protein>
<keyword evidence="2" id="KW-0732">Signal</keyword>
<dbReference type="RefSeq" id="XP_003658353.1">
    <property type="nucleotide sequence ID" value="XM_003658305.1"/>
</dbReference>
<sequence>MLLTWTVVVALAMAVRAMSPRSYPPSLLRDGLSTRAGGPSIPDDIVFRDMWMALSDLQETYFERWLGTWPDGIDWTRAVMGTHVAATLRTISDELRLSEPTQDAGCVTRKEDVVGGYFADVIAYYFAEDTFAIRNQAYDDMLWVVLAWLESIRFIDEHSRVVASGSSCSTESGAWPGAETWYGSRWIPAFAHRARIFWELAAKGWDTKLCGGGMIWNPRLMPYKNAITNQLFISASISMYLHFPGDTNSSPFSAGVGSALAGGVGTADWPPHDPIYGKAARDAHDWLASSNMTNAQGLYADGFHVSGQSTGSNNTRCDDRDEMVYTYNQGVLLSGLMGLYRATGQERYLREGHTLIRNVISATGYDLEQDKPVDPIHPDRVPPWRGLGRVGVLEEACDASGTCSQDAQTFKGIWMHHFAAFCAPAALRFTGSDSLGSQRPQPHGEAGAGAGAGTIRARHERECRRYIPWLRHNVRAATGTRDENGLFGMWWTAGLLTLTSGEAIEAAGDLHPLPPGGDGGEVVDYRNTGVPLDPKWTRAAGDGWSPAVPVPDAKRTGQAPLGHGQGVVVGGGSGSGEVKRAGSEKRAEALEESGAYDPNLRGRGRTVETQGGGLAVLRALWVVSRLEG</sequence>
<dbReference type="GO" id="GO:0016787">
    <property type="term" value="F:hydrolase activity"/>
    <property type="evidence" value="ECO:0007669"/>
    <property type="project" value="UniProtKB-KW"/>
</dbReference>
<feature type="region of interest" description="Disordered" evidence="1">
    <location>
        <begin position="433"/>
        <end position="455"/>
    </location>
</feature>
<dbReference type="STRING" id="573729.G2PZN3"/>
<dbReference type="OMA" id="EPYKNAI"/>
<dbReference type="AlphaFoldDB" id="G2PZN3"/>
<dbReference type="Proteomes" id="UP000007322">
    <property type="component" value="Chromosome 1"/>
</dbReference>
<feature type="compositionally biased region" description="Basic and acidic residues" evidence="1">
    <location>
        <begin position="577"/>
        <end position="589"/>
    </location>
</feature>
<dbReference type="HOGENOM" id="CLU_021766_1_0_1"/>
<evidence type="ECO:0000256" key="2">
    <source>
        <dbReference type="SAM" id="SignalP"/>
    </source>
</evidence>
<dbReference type="InParanoid" id="G2PZN3"/>
<dbReference type="Pfam" id="PF03663">
    <property type="entry name" value="Glyco_hydro_76"/>
    <property type="match status" value="1"/>
</dbReference>
<dbReference type="GO" id="GO:0005975">
    <property type="term" value="P:carbohydrate metabolic process"/>
    <property type="evidence" value="ECO:0007669"/>
    <property type="project" value="InterPro"/>
</dbReference>
<dbReference type="GeneID" id="11505879"/>